<evidence type="ECO:0000256" key="2">
    <source>
        <dbReference type="ARBA" id="ARBA00022737"/>
    </source>
</evidence>
<accession>A0A0V8GIR2</accession>
<dbReference type="InterPro" id="IPR011004">
    <property type="entry name" value="Trimer_LpxA-like_sf"/>
</dbReference>
<sequence length="160" mass="17980">MARRTDRFQVGTTNPLWHMYRTVSFFKVMWCFTIITIGRFAPSLRFKNALYRTCLRMKIGEKTALALMVMPDTMFPERITIGDNTIIGFNTTILCHEYLTTEYRLGDVVIGSNVLIGANVTILPGVTIGDGAVVGAGSVVHRDIAPNERVSSQPLRRHEM</sequence>
<dbReference type="EC" id="2.3.1.-" evidence="5"/>
<feature type="transmembrane region" description="Helical" evidence="3">
    <location>
        <begin position="20"/>
        <end position="42"/>
    </location>
</feature>
<keyword evidence="3" id="KW-0472">Membrane</keyword>
<dbReference type="PROSITE" id="PS00101">
    <property type="entry name" value="HEXAPEP_TRANSFERASES"/>
    <property type="match status" value="1"/>
</dbReference>
<dbReference type="RefSeq" id="WP_035396297.1">
    <property type="nucleotide sequence ID" value="NZ_FMYN01000001.1"/>
</dbReference>
<reference evidence="4 6" key="1">
    <citation type="journal article" date="2015" name="Int. J. Syst. Evol. Microbiol.">
        <title>Exiguobacterium enclense sp. nov., isolated from sediment.</title>
        <authorList>
            <person name="Dastager S.G."/>
            <person name="Mawlankar R."/>
            <person name="Sonalkar V.V."/>
            <person name="Thorat M.N."/>
            <person name="Mual P."/>
            <person name="Verma A."/>
            <person name="Krishnamurthi S."/>
            <person name="Tang S.K."/>
            <person name="Li W.J."/>
        </authorList>
    </citation>
    <scope>NUCLEOTIDE SEQUENCE [LARGE SCALE GENOMIC DNA]</scope>
    <source>
        <strain evidence="4 6">NIO-1109</strain>
    </source>
</reference>
<dbReference type="EMBL" id="JBAWKY010000001">
    <property type="protein sequence ID" value="MEI4461861.1"/>
    <property type="molecule type" value="Genomic_DNA"/>
</dbReference>
<keyword evidence="2" id="KW-0677">Repeat</keyword>
<evidence type="ECO:0000313" key="6">
    <source>
        <dbReference type="Proteomes" id="UP000053797"/>
    </source>
</evidence>
<reference evidence="5 7" key="2">
    <citation type="submission" date="2023-12" db="EMBL/GenBank/DDBJ databases">
        <authorList>
            <person name="Easwaran N."/>
            <person name="Lazarus H.P.S."/>
        </authorList>
    </citation>
    <scope>NUCLEOTIDE SEQUENCE [LARGE SCALE GENOMIC DNA]</scope>
    <source>
        <strain evidence="5 7">VIT-2023</strain>
    </source>
</reference>
<dbReference type="EMBL" id="LNQL01000001">
    <property type="protein sequence ID" value="KSU50146.1"/>
    <property type="molecule type" value="Genomic_DNA"/>
</dbReference>
<keyword evidence="5" id="KW-0012">Acyltransferase</keyword>
<dbReference type="InterPro" id="IPR001451">
    <property type="entry name" value="Hexapep"/>
</dbReference>
<dbReference type="Gene3D" id="2.160.10.10">
    <property type="entry name" value="Hexapeptide repeat proteins"/>
    <property type="match status" value="1"/>
</dbReference>
<dbReference type="GO" id="GO:0016746">
    <property type="term" value="F:acyltransferase activity"/>
    <property type="evidence" value="ECO:0007669"/>
    <property type="project" value="UniProtKB-KW"/>
</dbReference>
<dbReference type="Proteomes" id="UP000053797">
    <property type="component" value="Unassembled WGS sequence"/>
</dbReference>
<keyword evidence="3" id="KW-1133">Transmembrane helix</keyword>
<dbReference type="Pfam" id="PF00132">
    <property type="entry name" value="Hexapep"/>
    <property type="match status" value="1"/>
</dbReference>
<dbReference type="PANTHER" id="PTHR43300:SF6">
    <property type="entry name" value="ACETYLTRANSFERASE YVOF-RELATED"/>
    <property type="match status" value="1"/>
</dbReference>
<evidence type="ECO:0000313" key="4">
    <source>
        <dbReference type="EMBL" id="KSU50146.1"/>
    </source>
</evidence>
<name>A0A0V8GIR2_9BACL</name>
<proteinExistence type="predicted"/>
<dbReference type="GeneID" id="90837785"/>
<keyword evidence="1 4" id="KW-0808">Transferase</keyword>
<evidence type="ECO:0000256" key="3">
    <source>
        <dbReference type="SAM" id="Phobius"/>
    </source>
</evidence>
<dbReference type="AlphaFoldDB" id="A0A0V8GIR2"/>
<keyword evidence="7" id="KW-1185">Reference proteome</keyword>
<dbReference type="InterPro" id="IPR018357">
    <property type="entry name" value="Hexapep_transf_CS"/>
</dbReference>
<organism evidence="4 6">
    <name type="scientific">Exiguobacterium indicum</name>
    <dbReference type="NCBI Taxonomy" id="296995"/>
    <lineage>
        <taxon>Bacteria</taxon>
        <taxon>Bacillati</taxon>
        <taxon>Bacillota</taxon>
        <taxon>Bacilli</taxon>
        <taxon>Bacillales</taxon>
        <taxon>Bacillales Family XII. Incertae Sedis</taxon>
        <taxon>Exiguobacterium</taxon>
    </lineage>
</organism>
<evidence type="ECO:0000256" key="1">
    <source>
        <dbReference type="ARBA" id="ARBA00022679"/>
    </source>
</evidence>
<dbReference type="InterPro" id="IPR050179">
    <property type="entry name" value="Trans_hexapeptide_repeat"/>
</dbReference>
<protein>
    <submittedName>
        <fullName evidence="4">Acetyltransferase</fullName>
    </submittedName>
    <submittedName>
        <fullName evidence="5">Acyltransferase</fullName>
        <ecNumber evidence="5">2.3.1.-</ecNumber>
    </submittedName>
</protein>
<dbReference type="CDD" id="cd04647">
    <property type="entry name" value="LbH_MAT_like"/>
    <property type="match status" value="1"/>
</dbReference>
<dbReference type="SUPFAM" id="SSF51161">
    <property type="entry name" value="Trimeric LpxA-like enzymes"/>
    <property type="match status" value="1"/>
</dbReference>
<dbReference type="Proteomes" id="UP001387110">
    <property type="component" value="Unassembled WGS sequence"/>
</dbReference>
<evidence type="ECO:0000313" key="5">
    <source>
        <dbReference type="EMBL" id="MEI4461861.1"/>
    </source>
</evidence>
<dbReference type="OrthoDB" id="9801697at2"/>
<keyword evidence="3" id="KW-0812">Transmembrane</keyword>
<evidence type="ECO:0000313" key="7">
    <source>
        <dbReference type="Proteomes" id="UP001387110"/>
    </source>
</evidence>
<dbReference type="PANTHER" id="PTHR43300">
    <property type="entry name" value="ACETYLTRANSFERASE"/>
    <property type="match status" value="1"/>
</dbReference>
<comment type="caution">
    <text evidence="4">The sequence shown here is derived from an EMBL/GenBank/DDBJ whole genome shotgun (WGS) entry which is preliminary data.</text>
</comment>
<gene>
    <name evidence="4" type="ORF">AS033_01870</name>
    <name evidence="5" type="ORF">SZL87_05390</name>
</gene>